<name>A0A316GGY4_9RHOB</name>
<keyword evidence="4" id="KW-1185">Reference proteome</keyword>
<organism evidence="3 4">
    <name type="scientific">Roseicyclus mahoneyensis</name>
    <dbReference type="NCBI Taxonomy" id="164332"/>
    <lineage>
        <taxon>Bacteria</taxon>
        <taxon>Pseudomonadati</taxon>
        <taxon>Pseudomonadota</taxon>
        <taxon>Alphaproteobacteria</taxon>
        <taxon>Rhodobacterales</taxon>
        <taxon>Roseobacteraceae</taxon>
        <taxon>Roseicyclus</taxon>
    </lineage>
</organism>
<dbReference type="PANTHER" id="PTHR13887">
    <property type="entry name" value="GLUTATHIONE S-TRANSFERASE KAPPA"/>
    <property type="match status" value="1"/>
</dbReference>
<dbReference type="GO" id="GO:0016853">
    <property type="term" value="F:isomerase activity"/>
    <property type="evidence" value="ECO:0007669"/>
    <property type="project" value="UniProtKB-KW"/>
</dbReference>
<reference evidence="3 4" key="1">
    <citation type="submission" date="2018-05" db="EMBL/GenBank/DDBJ databases">
        <title>Genomic Encyclopedia of Type Strains, Phase IV (KMG-IV): sequencing the most valuable type-strain genomes for metagenomic binning, comparative biology and taxonomic classification.</title>
        <authorList>
            <person name="Goeker M."/>
        </authorList>
    </citation>
    <scope>NUCLEOTIDE SEQUENCE [LARGE SCALE GENOMIC DNA]</scope>
    <source>
        <strain evidence="3 4">DSM 16097</strain>
    </source>
</reference>
<gene>
    <name evidence="3" type="ORF">C7455_106157</name>
</gene>
<evidence type="ECO:0000313" key="4">
    <source>
        <dbReference type="Proteomes" id="UP000245708"/>
    </source>
</evidence>
<comment type="caution">
    <text evidence="3">The sequence shown here is derived from an EMBL/GenBank/DDBJ whole genome shotgun (WGS) entry which is preliminary data.</text>
</comment>
<accession>A0A316GGY4</accession>
<evidence type="ECO:0000313" key="3">
    <source>
        <dbReference type="EMBL" id="PWK59869.1"/>
    </source>
</evidence>
<comment type="similarity">
    <text evidence="1">Belongs to the thioredoxin family. DsbA subfamily.</text>
</comment>
<protein>
    <submittedName>
        <fullName evidence="3">Protein-disulfide isomerase</fullName>
    </submittedName>
</protein>
<dbReference type="RefSeq" id="WP_109668971.1">
    <property type="nucleotide sequence ID" value="NZ_QGGW01000006.1"/>
</dbReference>
<dbReference type="AlphaFoldDB" id="A0A316GGY4"/>
<evidence type="ECO:0000259" key="2">
    <source>
        <dbReference type="Pfam" id="PF13462"/>
    </source>
</evidence>
<keyword evidence="3" id="KW-0413">Isomerase</keyword>
<dbReference type="SUPFAM" id="SSF52833">
    <property type="entry name" value="Thioredoxin-like"/>
    <property type="match status" value="1"/>
</dbReference>
<dbReference type="Gene3D" id="3.40.30.10">
    <property type="entry name" value="Glutaredoxin"/>
    <property type="match status" value="1"/>
</dbReference>
<dbReference type="OrthoDB" id="8478320at2"/>
<dbReference type="InterPro" id="IPR012336">
    <property type="entry name" value="Thioredoxin-like_fold"/>
</dbReference>
<evidence type="ECO:0000256" key="1">
    <source>
        <dbReference type="ARBA" id="ARBA00005791"/>
    </source>
</evidence>
<proteinExistence type="inferred from homology"/>
<feature type="domain" description="Thioredoxin-like fold" evidence="2">
    <location>
        <begin position="53"/>
        <end position="219"/>
    </location>
</feature>
<sequence length="225" mass="24257">MDRRTILMGAGAGVMAAGTYALLRPVGAPELPLLPQAANAQGAEASSDLPEVVEMVLGSPDAPVEVIEYASFTCPHCATFHLNTLPLIKANYIETGLVRLVSREVYFDRFGLWAGMVARCAGPERYFGVVDLIYQRQDAWRQGAPGEVAENLRQIGRIAGLSNEQLDACLTDAAMAEAMIANYEANMAVHDIPGTPHFVIDGTMHSNMSYEDFAAILDERVAAAQ</sequence>
<dbReference type="Pfam" id="PF13462">
    <property type="entry name" value="Thioredoxin_4"/>
    <property type="match status" value="1"/>
</dbReference>
<dbReference type="PANTHER" id="PTHR13887:SF56">
    <property type="entry name" value="THIOREDOXIN-LIKE REDUCTASE RV2466C"/>
    <property type="match status" value="1"/>
</dbReference>
<dbReference type="Proteomes" id="UP000245708">
    <property type="component" value="Unassembled WGS sequence"/>
</dbReference>
<dbReference type="EMBL" id="QGGW01000006">
    <property type="protein sequence ID" value="PWK59869.1"/>
    <property type="molecule type" value="Genomic_DNA"/>
</dbReference>
<dbReference type="InterPro" id="IPR036249">
    <property type="entry name" value="Thioredoxin-like_sf"/>
</dbReference>